<proteinExistence type="predicted"/>
<accession>A0AAV7K520</accession>
<organism evidence="2 3">
    <name type="scientific">Oopsacas minuta</name>
    <dbReference type="NCBI Taxonomy" id="111878"/>
    <lineage>
        <taxon>Eukaryota</taxon>
        <taxon>Metazoa</taxon>
        <taxon>Porifera</taxon>
        <taxon>Hexactinellida</taxon>
        <taxon>Hexasterophora</taxon>
        <taxon>Lyssacinosida</taxon>
        <taxon>Leucopsacidae</taxon>
        <taxon>Oopsacas</taxon>
    </lineage>
</organism>
<comment type="caution">
    <text evidence="2">The sequence shown here is derived from an EMBL/GenBank/DDBJ whole genome shotgun (WGS) entry which is preliminary data.</text>
</comment>
<dbReference type="InterPro" id="IPR035927">
    <property type="entry name" value="DUSP-like_sf"/>
</dbReference>
<dbReference type="Pfam" id="PF06337">
    <property type="entry name" value="DUSP"/>
    <property type="match status" value="1"/>
</dbReference>
<dbReference type="GO" id="GO:0004843">
    <property type="term" value="F:cysteine-type deubiquitinase activity"/>
    <property type="evidence" value="ECO:0007669"/>
    <property type="project" value="InterPro"/>
</dbReference>
<name>A0AAV7K520_9METZ</name>
<dbReference type="AlphaFoldDB" id="A0AAV7K520"/>
<dbReference type="Gene3D" id="3.30.2230.10">
    <property type="entry name" value="DUSP-like"/>
    <property type="match status" value="1"/>
</dbReference>
<evidence type="ECO:0000259" key="1">
    <source>
        <dbReference type="PROSITE" id="PS51283"/>
    </source>
</evidence>
<dbReference type="PROSITE" id="PS51283">
    <property type="entry name" value="DUSP"/>
    <property type="match status" value="1"/>
</dbReference>
<evidence type="ECO:0000313" key="2">
    <source>
        <dbReference type="EMBL" id="KAI6655910.1"/>
    </source>
</evidence>
<reference evidence="2 3" key="1">
    <citation type="journal article" date="2023" name="BMC Biol.">
        <title>The compact genome of the sponge Oopsacas minuta (Hexactinellida) is lacking key metazoan core genes.</title>
        <authorList>
            <person name="Santini S."/>
            <person name="Schenkelaars Q."/>
            <person name="Jourda C."/>
            <person name="Duchesne M."/>
            <person name="Belahbib H."/>
            <person name="Rocher C."/>
            <person name="Selva M."/>
            <person name="Riesgo A."/>
            <person name="Vervoort M."/>
            <person name="Leys S.P."/>
            <person name="Kodjabachian L."/>
            <person name="Le Bivic A."/>
            <person name="Borchiellini C."/>
            <person name="Claverie J.M."/>
            <person name="Renard E."/>
        </authorList>
    </citation>
    <scope>NUCLEOTIDE SEQUENCE [LARGE SCALE GENOMIC DNA]</scope>
    <source>
        <strain evidence="2">SPO-2</strain>
    </source>
</reference>
<protein>
    <recommendedName>
        <fullName evidence="1">DUSP domain-containing protein</fullName>
    </recommendedName>
</protein>
<feature type="domain" description="DUSP" evidence="1">
    <location>
        <begin position="130"/>
        <end position="234"/>
    </location>
</feature>
<gene>
    <name evidence="2" type="ORF">LOD99_1644</name>
</gene>
<dbReference type="SUPFAM" id="SSF143791">
    <property type="entry name" value="DUSP-like"/>
    <property type="match status" value="1"/>
</dbReference>
<keyword evidence="3" id="KW-1185">Reference proteome</keyword>
<dbReference type="SMART" id="SM00695">
    <property type="entry name" value="DUSP"/>
    <property type="match status" value="1"/>
</dbReference>
<dbReference type="Proteomes" id="UP001165289">
    <property type="component" value="Unassembled WGS sequence"/>
</dbReference>
<evidence type="ECO:0000313" key="3">
    <source>
        <dbReference type="Proteomes" id="UP001165289"/>
    </source>
</evidence>
<dbReference type="EMBL" id="JAKMXF010000166">
    <property type="protein sequence ID" value="KAI6655910.1"/>
    <property type="molecule type" value="Genomic_DNA"/>
</dbReference>
<sequence length="336" mass="39653">MNSLDEFDSNLFTNNLDFLLKRTVDNLLTNIDLIEFDINLVKEVINDLVLECQQLYTTFAFEFHFLTGKESAWINQLTGNTQIQEQHLVLINMYLELVPEFCDQFPKLVILNSCSGDILQCWYYLKQNIPNKQQQSMDLDVHLDRPVLDRDSWYLISSTWYKAWLKYVYTTDTVSNRQSFPVPIDNRSLLQGMCIKSHLCQMFHYHLIPEEKWQYLISWYGIATKSIPIRRIAVRMSLISTQPIIEIYPIRVKCSILNTGSWEIIRASRMETVYELLERVKLALKIVCNRNNSISIYKVTLNDIELLTDLDQQLENAKFLDGQEVFVQLRNEHRVF</sequence>
<dbReference type="InterPro" id="IPR006615">
    <property type="entry name" value="Pept_C19_DUSP"/>
</dbReference>